<feature type="domain" description="Glycoside hydrolase family 31 TIM barrel" evidence="6">
    <location>
        <begin position="488"/>
        <end position="603"/>
    </location>
</feature>
<dbReference type="Gene3D" id="2.60.40.1180">
    <property type="entry name" value="Golgi alpha-mannosidase II"/>
    <property type="match status" value="1"/>
</dbReference>
<dbReference type="SUPFAM" id="SSF51011">
    <property type="entry name" value="Glycosyl hydrolase domain"/>
    <property type="match status" value="1"/>
</dbReference>
<name>A0A1H6DB00_9ACTN</name>
<evidence type="ECO:0000313" key="9">
    <source>
        <dbReference type="Proteomes" id="UP000236754"/>
    </source>
</evidence>
<evidence type="ECO:0000313" key="8">
    <source>
        <dbReference type="EMBL" id="SEG81905.1"/>
    </source>
</evidence>
<evidence type="ECO:0000259" key="7">
    <source>
        <dbReference type="Pfam" id="PF21365"/>
    </source>
</evidence>
<keyword evidence="2 4" id="KW-0378">Hydrolase</keyword>
<sequence>MAESGMPRRRFLIVGGAAGVSGALLASGQAVARSGPRTGGQAGNGATGPQAHTRFEQSGDSVRLVVSATASTPGYTVLVAKSRFRITTLRDGKVVLQTTDGVSGSSGPAAFQTDAGTWATATSVTGAQWRDGTLALTLATTAPGSTVTYRITPAADRYRMTWSVQGQAAATQVAAHYLVDSAGHWYGQGEAVTAAGAPYTDQPWPLDSGTVRDTAMAPAEYLITEPFWFTQRGTGLFVATEDVMDVSMNDVQQGVFGYTLTGSAAMDATVFVERTARDVYENYVGITGTPAKSDAPAVQYAEPLWNSWAQFYTDVSQDSLLAWAKSLHDAEVPGHTIQMDDGWMSHYGDFTFNSKFPSPKAMSDEIHAMGYDFGIWVTLWINTDADNFGYAADHGYLLKSKDDPTTPGLVTWWNGTAGIVDLANPDARAWYVGNLQSLQQTYGVDGFKFDTRFYDETCAPYPGHTALDYLALGAELCDQFDLQGAGVRIHWTGSQTYGFVTRQVDKGTDWVSLRAAVAQNLAISTVGYPFVETDMIGGSLGEAPPTKDVLVRWAQAASLMPLMYSSSSPLGVSNAYGSQQYDQQTVDLYTAAVRTHGRLAPYIEAQVERAVRSGEPIMKPLFFNYPEDDATYPIADQWLLGDSLMAAPVLADQTRRTVHVPPGHWYDVVHQRTVHGPVDLTGYTADLSQTPVFVLLGTQDTGTLMSALKR</sequence>
<dbReference type="SUPFAM" id="SSF51445">
    <property type="entry name" value="(Trans)glycosidases"/>
    <property type="match status" value="1"/>
</dbReference>
<protein>
    <submittedName>
        <fullName evidence="8">Glycosyl hydrolases family 31</fullName>
    </submittedName>
</protein>
<proteinExistence type="inferred from homology"/>
<evidence type="ECO:0000256" key="5">
    <source>
        <dbReference type="SAM" id="MobiDB-lite"/>
    </source>
</evidence>
<dbReference type="InterPro" id="IPR013780">
    <property type="entry name" value="Glyco_hydro_b"/>
</dbReference>
<evidence type="ECO:0000256" key="4">
    <source>
        <dbReference type="RuleBase" id="RU361185"/>
    </source>
</evidence>
<dbReference type="Proteomes" id="UP000236754">
    <property type="component" value="Unassembled WGS sequence"/>
</dbReference>
<accession>A0A1H6DB00</accession>
<evidence type="ECO:0000256" key="3">
    <source>
        <dbReference type="ARBA" id="ARBA00023295"/>
    </source>
</evidence>
<comment type="similarity">
    <text evidence="1 4">Belongs to the glycosyl hydrolase 31 family.</text>
</comment>
<keyword evidence="9" id="KW-1185">Reference proteome</keyword>
<dbReference type="PROSITE" id="PS51318">
    <property type="entry name" value="TAT"/>
    <property type="match status" value="1"/>
</dbReference>
<evidence type="ECO:0000256" key="1">
    <source>
        <dbReference type="ARBA" id="ARBA00007806"/>
    </source>
</evidence>
<dbReference type="PANTHER" id="PTHR43053:SF4">
    <property type="entry name" value="MYOGENESIS-REGULATING GLYCOSIDASE"/>
    <property type="match status" value="1"/>
</dbReference>
<evidence type="ECO:0000259" key="6">
    <source>
        <dbReference type="Pfam" id="PF01055"/>
    </source>
</evidence>
<dbReference type="Pfam" id="PF21365">
    <property type="entry name" value="Glyco_hydro_31_3rd"/>
    <property type="match status" value="1"/>
</dbReference>
<dbReference type="Gene3D" id="3.20.20.80">
    <property type="entry name" value="Glycosidases"/>
    <property type="match status" value="1"/>
</dbReference>
<dbReference type="InterPro" id="IPR050985">
    <property type="entry name" value="Alpha-glycosidase_related"/>
</dbReference>
<gene>
    <name evidence="8" type="ORF">SAMN05216223_11340</name>
</gene>
<dbReference type="Pfam" id="PF01055">
    <property type="entry name" value="Glyco_hydro_31_2nd"/>
    <property type="match status" value="2"/>
</dbReference>
<dbReference type="InterPro" id="IPR048395">
    <property type="entry name" value="Glyco_hydro_31_C"/>
</dbReference>
<dbReference type="GO" id="GO:0004553">
    <property type="term" value="F:hydrolase activity, hydrolyzing O-glycosyl compounds"/>
    <property type="evidence" value="ECO:0007669"/>
    <property type="project" value="InterPro"/>
</dbReference>
<evidence type="ECO:0000256" key="2">
    <source>
        <dbReference type="ARBA" id="ARBA00022801"/>
    </source>
</evidence>
<dbReference type="Gene3D" id="2.60.40.1760">
    <property type="entry name" value="glycosyl hydrolase (family 31)"/>
    <property type="match status" value="1"/>
</dbReference>
<dbReference type="InterPro" id="IPR000322">
    <property type="entry name" value="Glyco_hydro_31_TIM"/>
</dbReference>
<reference evidence="8 9" key="1">
    <citation type="submission" date="2016-10" db="EMBL/GenBank/DDBJ databases">
        <authorList>
            <person name="de Groot N.N."/>
        </authorList>
    </citation>
    <scope>NUCLEOTIDE SEQUENCE [LARGE SCALE GENOMIC DNA]</scope>
    <source>
        <strain evidence="8 9">CGMCC 4.2023</strain>
    </source>
</reference>
<dbReference type="InterPro" id="IPR006311">
    <property type="entry name" value="TAT_signal"/>
</dbReference>
<feature type="region of interest" description="Disordered" evidence="5">
    <location>
        <begin position="31"/>
        <end position="52"/>
    </location>
</feature>
<feature type="compositionally biased region" description="Gly residues" evidence="5">
    <location>
        <begin position="37"/>
        <end position="46"/>
    </location>
</feature>
<dbReference type="InterPro" id="IPR017853">
    <property type="entry name" value="GH"/>
</dbReference>
<dbReference type="AlphaFoldDB" id="A0A1H6DB00"/>
<dbReference type="EMBL" id="FNVU01000013">
    <property type="protein sequence ID" value="SEG81905.1"/>
    <property type="molecule type" value="Genomic_DNA"/>
</dbReference>
<organism evidence="8 9">
    <name type="scientific">Actinacidiphila yanglinensis</name>
    <dbReference type="NCBI Taxonomy" id="310779"/>
    <lineage>
        <taxon>Bacteria</taxon>
        <taxon>Bacillati</taxon>
        <taxon>Actinomycetota</taxon>
        <taxon>Actinomycetes</taxon>
        <taxon>Kitasatosporales</taxon>
        <taxon>Streptomycetaceae</taxon>
        <taxon>Actinacidiphila</taxon>
    </lineage>
</organism>
<dbReference type="GO" id="GO:0005975">
    <property type="term" value="P:carbohydrate metabolic process"/>
    <property type="evidence" value="ECO:0007669"/>
    <property type="project" value="InterPro"/>
</dbReference>
<feature type="domain" description="Glycosyl hydrolase family 31 C-terminal" evidence="7">
    <location>
        <begin position="614"/>
        <end position="695"/>
    </location>
</feature>
<dbReference type="CDD" id="cd06592">
    <property type="entry name" value="GH31_NET37"/>
    <property type="match status" value="1"/>
</dbReference>
<keyword evidence="3 4" id="KW-0326">Glycosidase</keyword>
<dbReference type="PANTHER" id="PTHR43053">
    <property type="entry name" value="GLYCOSIDASE FAMILY 31"/>
    <property type="match status" value="1"/>
</dbReference>
<feature type="domain" description="Glycoside hydrolase family 31 TIM barrel" evidence="6">
    <location>
        <begin position="310"/>
        <end position="451"/>
    </location>
</feature>